<reference evidence="2 3" key="1">
    <citation type="submission" date="2023-03" db="EMBL/GenBank/DDBJ databases">
        <title>Paludisphaera mucosa sp. nov. a novel planctomycete from northern fen.</title>
        <authorList>
            <person name="Ivanova A."/>
        </authorList>
    </citation>
    <scope>NUCLEOTIDE SEQUENCE [LARGE SCALE GENOMIC DNA]</scope>
    <source>
        <strain evidence="2 3">Pla2</strain>
    </source>
</reference>
<comment type="function">
    <text evidence="1">Catalyzes the hydroxylation of the N(6)-(4-aminobutyl)-L-lysine intermediate produced by deoxyhypusine synthase/DHPS on a critical lysine of the eukaryotic translation initiation factor 5A/eIF-5A. This is the second step of the post-translational modification of that lysine into an unusual amino acid residue named hypusine. Hypusination is unique to mature eIF-5A factor and is essential for its function.</text>
</comment>
<evidence type="ECO:0000313" key="2">
    <source>
        <dbReference type="EMBL" id="MDG3007269.1"/>
    </source>
</evidence>
<gene>
    <name evidence="2" type="ORF">PZE19_26190</name>
</gene>
<dbReference type="Pfam" id="PF00514">
    <property type="entry name" value="Arm"/>
    <property type="match status" value="1"/>
</dbReference>
<dbReference type="InterPro" id="IPR016024">
    <property type="entry name" value="ARM-type_fold"/>
</dbReference>
<dbReference type="Gene3D" id="1.25.10.10">
    <property type="entry name" value="Leucine-rich Repeat Variant"/>
    <property type="match status" value="2"/>
</dbReference>
<keyword evidence="3" id="KW-1185">Reference proteome</keyword>
<name>A0ABT6FI98_9BACT</name>
<organism evidence="2 3">
    <name type="scientific">Paludisphaera mucosa</name>
    <dbReference type="NCBI Taxonomy" id="3030827"/>
    <lineage>
        <taxon>Bacteria</taxon>
        <taxon>Pseudomonadati</taxon>
        <taxon>Planctomycetota</taxon>
        <taxon>Planctomycetia</taxon>
        <taxon>Isosphaerales</taxon>
        <taxon>Isosphaeraceae</taxon>
        <taxon>Paludisphaera</taxon>
    </lineage>
</organism>
<protein>
    <submittedName>
        <fullName evidence="2">HEAT repeat domain-containing protein</fullName>
    </submittedName>
</protein>
<dbReference type="SMART" id="SM00567">
    <property type="entry name" value="EZ_HEAT"/>
    <property type="match status" value="4"/>
</dbReference>
<comment type="caution">
    <text evidence="2">The sequence shown here is derived from an EMBL/GenBank/DDBJ whole genome shotgun (WGS) entry which is preliminary data.</text>
</comment>
<dbReference type="SUPFAM" id="SSF48371">
    <property type="entry name" value="ARM repeat"/>
    <property type="match status" value="2"/>
</dbReference>
<dbReference type="InterPro" id="IPR004155">
    <property type="entry name" value="PBS_lyase_HEAT"/>
</dbReference>
<proteinExistence type="predicted"/>
<dbReference type="EMBL" id="JARRAG010000002">
    <property type="protein sequence ID" value="MDG3007269.1"/>
    <property type="molecule type" value="Genomic_DNA"/>
</dbReference>
<dbReference type="Pfam" id="PF03130">
    <property type="entry name" value="HEAT_PBS"/>
    <property type="match status" value="1"/>
</dbReference>
<dbReference type="Pfam" id="PF13646">
    <property type="entry name" value="HEAT_2"/>
    <property type="match status" value="1"/>
</dbReference>
<dbReference type="InterPro" id="IPR021133">
    <property type="entry name" value="HEAT_type_2"/>
</dbReference>
<dbReference type="PANTHER" id="PTHR12697">
    <property type="entry name" value="PBS LYASE HEAT-LIKE PROTEIN"/>
    <property type="match status" value="1"/>
</dbReference>
<sequence length="225" mass="24491">MNQGEWERLIDDLKSGGDPGLRAREILAALTDRSRIRDLERLIRDADDFVREAAASGLINLEGLRALPLLLEALRRGSEEGHDNDTLAFEVTELVEMEKAEAAPLLLDLLRSDRPELRAQAAWLLGYLDDTVDPGPLIEAVNDPSPDVRAEAAGALSSFPWRPGVLEAMLSLLDDPDEGVRVSSASALGYLGERRAVPALLGALNDPSAEVRRFARHSLKLLGAD</sequence>
<dbReference type="Proteomes" id="UP001216907">
    <property type="component" value="Unassembled WGS sequence"/>
</dbReference>
<dbReference type="RefSeq" id="WP_277863554.1">
    <property type="nucleotide sequence ID" value="NZ_JARRAG010000002.1"/>
</dbReference>
<accession>A0ABT6FI98</accession>
<evidence type="ECO:0000313" key="3">
    <source>
        <dbReference type="Proteomes" id="UP001216907"/>
    </source>
</evidence>
<dbReference type="PROSITE" id="PS50077">
    <property type="entry name" value="HEAT_REPEAT"/>
    <property type="match status" value="1"/>
</dbReference>
<dbReference type="InterPro" id="IPR000225">
    <property type="entry name" value="Armadillo"/>
</dbReference>
<evidence type="ECO:0000256" key="1">
    <source>
        <dbReference type="ARBA" id="ARBA00045876"/>
    </source>
</evidence>
<dbReference type="PANTHER" id="PTHR12697:SF5">
    <property type="entry name" value="DEOXYHYPUSINE HYDROXYLASE"/>
    <property type="match status" value="1"/>
</dbReference>
<dbReference type="InterPro" id="IPR011989">
    <property type="entry name" value="ARM-like"/>
</dbReference>